<organism evidence="3 4">
    <name type="scientific">Micromonospora rhizosphaerae</name>
    <dbReference type="NCBI Taxonomy" id="568872"/>
    <lineage>
        <taxon>Bacteria</taxon>
        <taxon>Bacillati</taxon>
        <taxon>Actinomycetota</taxon>
        <taxon>Actinomycetes</taxon>
        <taxon>Micromonosporales</taxon>
        <taxon>Micromonosporaceae</taxon>
        <taxon>Micromonospora</taxon>
    </lineage>
</organism>
<dbReference type="InterPro" id="IPR039564">
    <property type="entry name" value="Peptidase_C39-like"/>
</dbReference>
<keyword evidence="4" id="KW-1185">Reference proteome</keyword>
<feature type="domain" description="Peptidase C39-like" evidence="2">
    <location>
        <begin position="91"/>
        <end position="226"/>
    </location>
</feature>
<name>A0A1C6RI46_9ACTN</name>
<dbReference type="Pfam" id="PF13529">
    <property type="entry name" value="Peptidase_C39_2"/>
    <property type="match status" value="1"/>
</dbReference>
<dbReference type="OrthoDB" id="3385524at2"/>
<dbReference type="InterPro" id="IPR038765">
    <property type="entry name" value="Papain-like_cys_pep_sf"/>
</dbReference>
<evidence type="ECO:0000313" key="4">
    <source>
        <dbReference type="Proteomes" id="UP000199413"/>
    </source>
</evidence>
<accession>A0A1C6RI46</accession>
<dbReference type="AlphaFoldDB" id="A0A1C6RI46"/>
<dbReference type="SUPFAM" id="SSF54001">
    <property type="entry name" value="Cysteine proteinases"/>
    <property type="match status" value="1"/>
</dbReference>
<proteinExistence type="predicted"/>
<reference evidence="4" key="1">
    <citation type="submission" date="2016-06" db="EMBL/GenBank/DDBJ databases">
        <authorList>
            <person name="Varghese N."/>
            <person name="Submissions Spin"/>
        </authorList>
    </citation>
    <scope>NUCLEOTIDE SEQUENCE [LARGE SCALE GENOMIC DNA]</scope>
    <source>
        <strain evidence="4">DSM 45431</strain>
    </source>
</reference>
<evidence type="ECO:0000313" key="3">
    <source>
        <dbReference type="EMBL" id="SCL16721.1"/>
    </source>
</evidence>
<sequence>MTEERFRNLFRPTALRRGHKVALLSAALVTAAMAATAGALGHEPTAPGAAAASGSLLTADVAPATATAAPDPDTATAQPAAPAAPSEKILDTSFEYQINFYYCGPAAVHNALTARGIDVSQEKLASGLGTTVHGTDSAFDTTRMLNGAIGADVYQTKEITGQEATPAQMDQLQADVVHAISNGHAVVANIIGGATDASGVRHDFSGGHYVTLVGYSDDGRAVKVADASGMYGSNTYWMNTINMANWIATRGYSA</sequence>
<dbReference type="Proteomes" id="UP000199413">
    <property type="component" value="Unassembled WGS sequence"/>
</dbReference>
<evidence type="ECO:0000256" key="1">
    <source>
        <dbReference type="SAM" id="SignalP"/>
    </source>
</evidence>
<feature type="signal peptide" evidence="1">
    <location>
        <begin position="1"/>
        <end position="34"/>
    </location>
</feature>
<dbReference type="STRING" id="568872.GA0070624_1098"/>
<gene>
    <name evidence="3" type="ORF">GA0070624_1098</name>
</gene>
<protein>
    <submittedName>
        <fullName evidence="3">Peptidase_C39 like family protein</fullName>
    </submittedName>
</protein>
<feature type="chain" id="PRO_5008744900" evidence="1">
    <location>
        <begin position="35"/>
        <end position="254"/>
    </location>
</feature>
<evidence type="ECO:0000259" key="2">
    <source>
        <dbReference type="Pfam" id="PF13529"/>
    </source>
</evidence>
<dbReference type="Gene3D" id="3.90.70.10">
    <property type="entry name" value="Cysteine proteinases"/>
    <property type="match status" value="1"/>
</dbReference>
<dbReference type="EMBL" id="FMHV01000002">
    <property type="protein sequence ID" value="SCL16721.1"/>
    <property type="molecule type" value="Genomic_DNA"/>
</dbReference>
<keyword evidence="1" id="KW-0732">Signal</keyword>